<dbReference type="PROSITE" id="PS50125">
    <property type="entry name" value="GUANYLATE_CYCLASE_2"/>
    <property type="match status" value="1"/>
</dbReference>
<organism evidence="9 12">
    <name type="scientific">Myxococcus fulvus</name>
    <dbReference type="NCBI Taxonomy" id="33"/>
    <lineage>
        <taxon>Bacteria</taxon>
        <taxon>Pseudomonadati</taxon>
        <taxon>Myxococcota</taxon>
        <taxon>Myxococcia</taxon>
        <taxon>Myxococcales</taxon>
        <taxon>Cystobacterineae</taxon>
        <taxon>Myxococcaceae</taxon>
        <taxon>Myxococcus</taxon>
    </lineage>
</organism>
<keyword evidence="6 7" id="KW-0472">Membrane</keyword>
<dbReference type="EMBL" id="BJXR01000059">
    <property type="protein sequence ID" value="GEN12207.1"/>
    <property type="molecule type" value="Genomic_DNA"/>
</dbReference>
<dbReference type="AlphaFoldDB" id="A0A511TDG4"/>
<dbReference type="InterPro" id="IPR001054">
    <property type="entry name" value="A/G_cyclase"/>
</dbReference>
<dbReference type="FunFam" id="3.30.70.1230:FF:000016">
    <property type="entry name" value="Adenylate/guanylate cyclase domain-containing protein"/>
    <property type="match status" value="1"/>
</dbReference>
<evidence type="ECO:0000256" key="4">
    <source>
        <dbReference type="ARBA" id="ARBA00022692"/>
    </source>
</evidence>
<dbReference type="CDD" id="cd07302">
    <property type="entry name" value="CHD"/>
    <property type="match status" value="1"/>
</dbReference>
<dbReference type="SUPFAM" id="SSF55073">
    <property type="entry name" value="Nucleotide cyclase"/>
    <property type="match status" value="1"/>
</dbReference>
<dbReference type="InterPro" id="IPR050697">
    <property type="entry name" value="Adenylyl/Guanylyl_Cyclase_3/4"/>
</dbReference>
<dbReference type="Proteomes" id="UP000183760">
    <property type="component" value="Unassembled WGS sequence"/>
</dbReference>
<dbReference type="OrthoDB" id="9806735at2"/>
<protein>
    <submittedName>
        <fullName evidence="10">Adenylate cyclase, class 3</fullName>
    </submittedName>
</protein>
<evidence type="ECO:0000313" key="11">
    <source>
        <dbReference type="Proteomes" id="UP000183760"/>
    </source>
</evidence>
<gene>
    <name evidence="9" type="ORF">MFU01_72440</name>
    <name evidence="10" type="ORF">SAMN05443572_107366</name>
</gene>
<dbReference type="SMART" id="SM00044">
    <property type="entry name" value="CYCc"/>
    <property type="match status" value="1"/>
</dbReference>
<dbReference type="RefSeq" id="WP_083560359.1">
    <property type="nucleotide sequence ID" value="NZ_BJXR01000059.1"/>
</dbReference>
<dbReference type="GO" id="GO:0004016">
    <property type="term" value="F:adenylate cyclase activity"/>
    <property type="evidence" value="ECO:0007669"/>
    <property type="project" value="UniProtKB-ARBA"/>
</dbReference>
<accession>A0A511TDG4</accession>
<keyword evidence="5 7" id="KW-1133">Transmembrane helix</keyword>
<dbReference type="EMBL" id="FOIB01000007">
    <property type="protein sequence ID" value="SEU27027.1"/>
    <property type="molecule type" value="Genomic_DNA"/>
</dbReference>
<feature type="domain" description="Guanylate cyclase" evidence="8">
    <location>
        <begin position="231"/>
        <end position="363"/>
    </location>
</feature>
<dbReference type="Pfam" id="PF00211">
    <property type="entry name" value="Guanylate_cyc"/>
    <property type="match status" value="1"/>
</dbReference>
<comment type="subcellular location">
    <subcellularLocation>
        <location evidence="1">Cell envelope</location>
    </subcellularLocation>
</comment>
<dbReference type="PANTHER" id="PTHR43081">
    <property type="entry name" value="ADENYLATE CYCLASE, TERMINAL-DIFFERENTIATION SPECIFIC-RELATED"/>
    <property type="match status" value="1"/>
</dbReference>
<dbReference type="GO" id="GO:0030313">
    <property type="term" value="C:cell envelope"/>
    <property type="evidence" value="ECO:0007669"/>
    <property type="project" value="UniProtKB-SubCell"/>
</dbReference>
<dbReference type="GO" id="GO:0035556">
    <property type="term" value="P:intracellular signal transduction"/>
    <property type="evidence" value="ECO:0007669"/>
    <property type="project" value="InterPro"/>
</dbReference>
<evidence type="ECO:0000313" key="9">
    <source>
        <dbReference type="EMBL" id="GEN12207.1"/>
    </source>
</evidence>
<feature type="transmembrane region" description="Helical" evidence="7">
    <location>
        <begin position="164"/>
        <end position="182"/>
    </location>
</feature>
<reference evidence="10 11" key="1">
    <citation type="submission" date="2016-10" db="EMBL/GenBank/DDBJ databases">
        <authorList>
            <person name="Varghese N."/>
            <person name="Submissions S."/>
        </authorList>
    </citation>
    <scope>NUCLEOTIDE SEQUENCE [LARGE SCALE GENOMIC DNA]</scope>
    <source>
        <strain evidence="10 11">DSM 16525</strain>
    </source>
</reference>
<feature type="transmembrane region" description="Helical" evidence="7">
    <location>
        <begin position="38"/>
        <end position="56"/>
    </location>
</feature>
<dbReference type="PANTHER" id="PTHR43081:SF1">
    <property type="entry name" value="ADENYLATE CYCLASE, TERMINAL-DIFFERENTIATION SPECIFIC"/>
    <property type="match status" value="1"/>
</dbReference>
<proteinExistence type="inferred from homology"/>
<keyword evidence="11" id="KW-1185">Reference proteome</keyword>
<feature type="transmembrane region" description="Helical" evidence="7">
    <location>
        <begin position="86"/>
        <end position="104"/>
    </location>
</feature>
<evidence type="ECO:0000256" key="1">
    <source>
        <dbReference type="ARBA" id="ARBA00004196"/>
    </source>
</evidence>
<evidence type="ECO:0000256" key="6">
    <source>
        <dbReference type="ARBA" id="ARBA00023136"/>
    </source>
</evidence>
<reference evidence="9 12" key="2">
    <citation type="submission" date="2019-07" db="EMBL/GenBank/DDBJ databases">
        <title>Whole genome shotgun sequence of Myxococcus fulvus NBRC 100333.</title>
        <authorList>
            <person name="Hosoyama A."/>
            <person name="Uohara A."/>
            <person name="Ohji S."/>
            <person name="Ichikawa N."/>
        </authorList>
    </citation>
    <scope>NUCLEOTIDE SEQUENCE [LARGE SCALE GENOMIC DNA]</scope>
    <source>
        <strain evidence="9 12">NBRC 100333</strain>
    </source>
</reference>
<evidence type="ECO:0000313" key="10">
    <source>
        <dbReference type="EMBL" id="SEU27027.1"/>
    </source>
</evidence>
<name>A0A511TDG4_MYXFU</name>
<keyword evidence="4 7" id="KW-0812">Transmembrane</keyword>
<evidence type="ECO:0000259" key="8">
    <source>
        <dbReference type="PROSITE" id="PS50125"/>
    </source>
</evidence>
<feature type="transmembrane region" description="Helical" evidence="7">
    <location>
        <begin position="110"/>
        <end position="132"/>
    </location>
</feature>
<evidence type="ECO:0000313" key="12">
    <source>
        <dbReference type="Proteomes" id="UP000321514"/>
    </source>
</evidence>
<feature type="transmembrane region" description="Helical" evidence="7">
    <location>
        <begin position="62"/>
        <end position="79"/>
    </location>
</feature>
<keyword evidence="3" id="KW-1003">Cell membrane</keyword>
<comment type="similarity">
    <text evidence="2">Belongs to the adenylyl cyclase class-3 family.</text>
</comment>
<dbReference type="InterPro" id="IPR029787">
    <property type="entry name" value="Nucleotide_cyclase"/>
</dbReference>
<evidence type="ECO:0000256" key="3">
    <source>
        <dbReference type="ARBA" id="ARBA00022475"/>
    </source>
</evidence>
<dbReference type="STRING" id="1334629.MFUL124B02_21250"/>
<dbReference type="Gene3D" id="3.30.70.1230">
    <property type="entry name" value="Nucleotide cyclase"/>
    <property type="match status" value="1"/>
</dbReference>
<dbReference type="Proteomes" id="UP000321514">
    <property type="component" value="Unassembled WGS sequence"/>
</dbReference>
<evidence type="ECO:0000256" key="2">
    <source>
        <dbReference type="ARBA" id="ARBA00005381"/>
    </source>
</evidence>
<evidence type="ECO:0000256" key="7">
    <source>
        <dbReference type="SAM" id="Phobius"/>
    </source>
</evidence>
<comment type="caution">
    <text evidence="9">The sequence shown here is derived from an EMBL/GenBank/DDBJ whole genome shotgun (WGS) entry which is preliminary data.</text>
</comment>
<dbReference type="GO" id="GO:0006171">
    <property type="term" value="P:cAMP biosynthetic process"/>
    <property type="evidence" value="ECO:0007669"/>
    <property type="project" value="TreeGrafter"/>
</dbReference>
<evidence type="ECO:0000256" key="5">
    <source>
        <dbReference type="ARBA" id="ARBA00022989"/>
    </source>
</evidence>
<sequence length="422" mass="44912">MLPQLVTPLLDPAEPDLSIAFERNLIDERLRVARRLGALRFVGVLAWLCLSLTLSWPASPAALGIYLVLAGALWAAAVFTPGSRYAGLAVALVDAPMVFLQQYLTLQADVPADLVGPMSCGVFCVLLALSVLSLDVGTVALCAVMGMGFSVALMSQGTPEDWKLAPVLVVILGVTALALAYATHRIQHLLHGISREQARRERLGRYFSPEVARHIADRGTGLATGQHREVTLLFSDIRGFTSMSERMDSPQVVALLNEYLSRMVEVVFRHGGTLDKFIGDGILAYFGAPLDHPDHARAAVACGLEMLDVLAALNTERVARGEEPLHIGIGIHTGRVVVGDVGSPQRREYTVIGDAVNLASRIEGLTKQVGTPLLVSASTRATAGETFTWSPAPPVAVKGKSEPVATFVPSTGIAQPGITPHG</sequence>